<dbReference type="AlphaFoldDB" id="A0A8H5EXX6"/>
<evidence type="ECO:0008006" key="4">
    <source>
        <dbReference type="Google" id="ProtNLM"/>
    </source>
</evidence>
<sequence>MKFTLALLATAFALVTQTAAAPQGSLPIFICNAALNATCPNGLHCCPPINEGGDGL</sequence>
<feature type="chain" id="PRO_5034424463" description="Hydrophobin" evidence="1">
    <location>
        <begin position="21"/>
        <end position="56"/>
    </location>
</feature>
<reference evidence="2 3" key="1">
    <citation type="journal article" date="2020" name="ISME J.">
        <title>Uncovering the hidden diversity of litter-decomposition mechanisms in mushroom-forming fungi.</title>
        <authorList>
            <person name="Floudas D."/>
            <person name="Bentzer J."/>
            <person name="Ahren D."/>
            <person name="Johansson T."/>
            <person name="Persson P."/>
            <person name="Tunlid A."/>
        </authorList>
    </citation>
    <scope>NUCLEOTIDE SEQUENCE [LARGE SCALE GENOMIC DNA]</scope>
    <source>
        <strain evidence="2 3">CBS 101986</strain>
    </source>
</reference>
<evidence type="ECO:0000313" key="3">
    <source>
        <dbReference type="Proteomes" id="UP000567179"/>
    </source>
</evidence>
<dbReference type="OrthoDB" id="10543786at2759"/>
<evidence type="ECO:0000256" key="1">
    <source>
        <dbReference type="SAM" id="SignalP"/>
    </source>
</evidence>
<name>A0A8H5EXX6_9AGAR</name>
<dbReference type="EMBL" id="JAACJJ010000042">
    <property type="protein sequence ID" value="KAF5316123.1"/>
    <property type="molecule type" value="Genomic_DNA"/>
</dbReference>
<gene>
    <name evidence="2" type="ORF">D9619_006623</name>
</gene>
<comment type="caution">
    <text evidence="2">The sequence shown here is derived from an EMBL/GenBank/DDBJ whole genome shotgun (WGS) entry which is preliminary data.</text>
</comment>
<organism evidence="2 3">
    <name type="scientific">Psilocybe cf. subviscida</name>
    <dbReference type="NCBI Taxonomy" id="2480587"/>
    <lineage>
        <taxon>Eukaryota</taxon>
        <taxon>Fungi</taxon>
        <taxon>Dikarya</taxon>
        <taxon>Basidiomycota</taxon>
        <taxon>Agaricomycotina</taxon>
        <taxon>Agaricomycetes</taxon>
        <taxon>Agaricomycetidae</taxon>
        <taxon>Agaricales</taxon>
        <taxon>Agaricineae</taxon>
        <taxon>Strophariaceae</taxon>
        <taxon>Psilocybe</taxon>
    </lineage>
</organism>
<protein>
    <recommendedName>
        <fullName evidence="4">Hydrophobin</fullName>
    </recommendedName>
</protein>
<dbReference type="Proteomes" id="UP000567179">
    <property type="component" value="Unassembled WGS sequence"/>
</dbReference>
<proteinExistence type="predicted"/>
<keyword evidence="3" id="KW-1185">Reference proteome</keyword>
<feature type="signal peptide" evidence="1">
    <location>
        <begin position="1"/>
        <end position="20"/>
    </location>
</feature>
<keyword evidence="1" id="KW-0732">Signal</keyword>
<evidence type="ECO:0000313" key="2">
    <source>
        <dbReference type="EMBL" id="KAF5316123.1"/>
    </source>
</evidence>
<accession>A0A8H5EXX6</accession>